<dbReference type="InterPro" id="IPR035441">
    <property type="entry name" value="TFIIS/LEDGF_dom_sf"/>
</dbReference>
<evidence type="ECO:0000313" key="5">
    <source>
        <dbReference type="Proteomes" id="UP000694391"/>
    </source>
</evidence>
<accession>A0A8C0QW70</accession>
<organism evidence="4 5">
    <name type="scientific">Canis lupus dingo</name>
    <name type="common">dingo</name>
    <dbReference type="NCBI Taxonomy" id="286419"/>
    <lineage>
        <taxon>Eukaryota</taxon>
        <taxon>Metazoa</taxon>
        <taxon>Chordata</taxon>
        <taxon>Craniata</taxon>
        <taxon>Vertebrata</taxon>
        <taxon>Euteleostomi</taxon>
        <taxon>Mammalia</taxon>
        <taxon>Eutheria</taxon>
        <taxon>Laurasiatheria</taxon>
        <taxon>Carnivora</taxon>
        <taxon>Caniformia</taxon>
        <taxon>Canidae</taxon>
        <taxon>Canis</taxon>
    </lineage>
</organism>
<keyword evidence="5" id="KW-1185">Reference proteome</keyword>
<evidence type="ECO:0000259" key="3">
    <source>
        <dbReference type="PROSITE" id="PS51319"/>
    </source>
</evidence>
<evidence type="ECO:0000256" key="1">
    <source>
        <dbReference type="PROSITE-ProRule" id="PRU00649"/>
    </source>
</evidence>
<reference evidence="4" key="2">
    <citation type="submission" date="2025-09" db="UniProtKB">
        <authorList>
            <consortium name="Ensembl"/>
        </authorList>
    </citation>
    <scope>IDENTIFICATION</scope>
</reference>
<sequence length="149" mass="16560">MPIQLLQTTSIGVAINGVCKSCSDKKVMSLAKVLIKNWKQLLNSPGLPSLPPSKGEKGEEGDKTKKEKELTIPTGWKPEGRIQRQERLDGLQLFSHFLPKRPLMERSNSSKSTAGTPKTPKGLMQRFPLGGVSLWLGPLLEPHSNFQWF</sequence>
<evidence type="ECO:0000313" key="4">
    <source>
        <dbReference type="Ensembl" id="ENSCAFP00020007780.1"/>
    </source>
</evidence>
<dbReference type="GO" id="GO:0005634">
    <property type="term" value="C:nucleus"/>
    <property type="evidence" value="ECO:0007669"/>
    <property type="project" value="UniProtKB-SubCell"/>
</dbReference>
<feature type="domain" description="TFIIS N-terminal" evidence="3">
    <location>
        <begin position="1"/>
        <end position="45"/>
    </location>
</feature>
<dbReference type="Gene3D" id="1.20.930.10">
    <property type="entry name" value="Conserved domain common to transcription factors TFIIS, elongin A, CRSP70"/>
    <property type="match status" value="1"/>
</dbReference>
<comment type="subcellular location">
    <subcellularLocation>
        <location evidence="1">Nucleus</location>
    </subcellularLocation>
</comment>
<dbReference type="Ensembl" id="ENSCAFT00020009020.1">
    <property type="protein sequence ID" value="ENSCAFP00020007780.1"/>
    <property type="gene ID" value="ENSCAFG00020006286.1"/>
</dbReference>
<dbReference type="SUPFAM" id="SSF47676">
    <property type="entry name" value="Conserved domain common to transcription factors TFIIS, elongin A, CRSP70"/>
    <property type="match status" value="1"/>
</dbReference>
<dbReference type="InterPro" id="IPR017923">
    <property type="entry name" value="TFIIS_N"/>
</dbReference>
<feature type="compositionally biased region" description="Basic and acidic residues" evidence="2">
    <location>
        <begin position="54"/>
        <end position="70"/>
    </location>
</feature>
<name>A0A8C0QW70_CANLU</name>
<keyword evidence="1" id="KW-0539">Nucleus</keyword>
<feature type="region of interest" description="Disordered" evidence="2">
    <location>
        <begin position="45"/>
        <end position="81"/>
    </location>
</feature>
<proteinExistence type="predicted"/>
<dbReference type="Proteomes" id="UP000694391">
    <property type="component" value="Unplaced"/>
</dbReference>
<evidence type="ECO:0000256" key="2">
    <source>
        <dbReference type="SAM" id="MobiDB-lite"/>
    </source>
</evidence>
<dbReference type="PROSITE" id="PS51319">
    <property type="entry name" value="TFIIS_N"/>
    <property type="match status" value="1"/>
</dbReference>
<feature type="compositionally biased region" description="Polar residues" evidence="2">
    <location>
        <begin position="106"/>
        <end position="116"/>
    </location>
</feature>
<dbReference type="GeneTree" id="ENSGT00940000157034"/>
<dbReference type="AlphaFoldDB" id="A0A8C0QW70"/>
<reference evidence="4" key="1">
    <citation type="submission" date="2025-08" db="UniProtKB">
        <authorList>
            <consortium name="Ensembl"/>
        </authorList>
    </citation>
    <scope>IDENTIFICATION</scope>
</reference>
<dbReference type="Pfam" id="PF08711">
    <property type="entry name" value="Med26"/>
    <property type="match status" value="1"/>
</dbReference>
<feature type="region of interest" description="Disordered" evidence="2">
    <location>
        <begin position="103"/>
        <end position="123"/>
    </location>
</feature>
<protein>
    <recommendedName>
        <fullName evidence="3">TFIIS N-terminal domain-containing protein</fullName>
    </recommendedName>
</protein>